<evidence type="ECO:0000313" key="3">
    <source>
        <dbReference type="WBParaSite" id="SMUV_0000533001-mRNA-1"/>
    </source>
</evidence>
<dbReference type="Proteomes" id="UP000046393">
    <property type="component" value="Unplaced"/>
</dbReference>
<name>A0A0N5ALB9_9BILA</name>
<feature type="domain" description="SCP" evidence="1">
    <location>
        <begin position="2"/>
        <end position="89"/>
    </location>
</feature>
<dbReference type="GO" id="GO:0005576">
    <property type="term" value="C:extracellular region"/>
    <property type="evidence" value="ECO:0007669"/>
    <property type="project" value="InterPro"/>
</dbReference>
<dbReference type="SUPFAM" id="SSF55797">
    <property type="entry name" value="PR-1-like"/>
    <property type="match status" value="1"/>
</dbReference>
<sequence length="96" mass="10710">MASTGKFHHRVNKSYGENLYAGSDSDKAVKTWYNEKNKYDYSRPGFSSATGHFTQLVWKSSKKIGIGMASSSGMTYVVANFYPAGNYISQFEENVS</sequence>
<organism evidence="2 3">
    <name type="scientific">Syphacia muris</name>
    <dbReference type="NCBI Taxonomy" id="451379"/>
    <lineage>
        <taxon>Eukaryota</taxon>
        <taxon>Metazoa</taxon>
        <taxon>Ecdysozoa</taxon>
        <taxon>Nematoda</taxon>
        <taxon>Chromadorea</taxon>
        <taxon>Rhabditida</taxon>
        <taxon>Spirurina</taxon>
        <taxon>Oxyuridomorpha</taxon>
        <taxon>Oxyuroidea</taxon>
        <taxon>Oxyuridae</taxon>
        <taxon>Syphacia</taxon>
    </lineage>
</organism>
<dbReference type="AlphaFoldDB" id="A0A0N5ALB9"/>
<dbReference type="InterPro" id="IPR034113">
    <property type="entry name" value="SCP_GAPR1-like"/>
</dbReference>
<dbReference type="InterPro" id="IPR035940">
    <property type="entry name" value="CAP_sf"/>
</dbReference>
<dbReference type="PROSITE" id="PS01009">
    <property type="entry name" value="CRISP_1"/>
    <property type="match status" value="1"/>
</dbReference>
<evidence type="ECO:0000313" key="2">
    <source>
        <dbReference type="Proteomes" id="UP000046393"/>
    </source>
</evidence>
<dbReference type="Gene3D" id="3.40.33.10">
    <property type="entry name" value="CAP"/>
    <property type="match status" value="1"/>
</dbReference>
<dbReference type="WBParaSite" id="SMUV_0000533001-mRNA-1">
    <property type="protein sequence ID" value="SMUV_0000533001-mRNA-1"/>
    <property type="gene ID" value="SMUV_0000533001"/>
</dbReference>
<dbReference type="Pfam" id="PF00188">
    <property type="entry name" value="CAP"/>
    <property type="match status" value="1"/>
</dbReference>
<dbReference type="PANTHER" id="PTHR10334">
    <property type="entry name" value="CYSTEINE-RICH SECRETORY PROTEIN-RELATED"/>
    <property type="match status" value="1"/>
</dbReference>
<keyword evidence="2" id="KW-1185">Reference proteome</keyword>
<dbReference type="PRINTS" id="PR00837">
    <property type="entry name" value="V5TPXLIKE"/>
</dbReference>
<dbReference type="STRING" id="451379.A0A0N5ALB9"/>
<dbReference type="InterPro" id="IPR018244">
    <property type="entry name" value="Allrgn_V5/Tpx1_CS"/>
</dbReference>
<dbReference type="InterPro" id="IPR014044">
    <property type="entry name" value="CAP_dom"/>
</dbReference>
<dbReference type="CDD" id="cd05382">
    <property type="entry name" value="CAP_GAPR1-like"/>
    <property type="match status" value="1"/>
</dbReference>
<reference evidence="3" key="1">
    <citation type="submission" date="2017-02" db="UniProtKB">
        <authorList>
            <consortium name="WormBaseParasite"/>
        </authorList>
    </citation>
    <scope>IDENTIFICATION</scope>
</reference>
<evidence type="ECO:0000259" key="1">
    <source>
        <dbReference type="SMART" id="SM00198"/>
    </source>
</evidence>
<dbReference type="SMART" id="SM00198">
    <property type="entry name" value="SCP"/>
    <property type="match status" value="1"/>
</dbReference>
<dbReference type="InterPro" id="IPR001283">
    <property type="entry name" value="CRISP-related"/>
</dbReference>
<proteinExistence type="predicted"/>
<accession>A0A0N5ALB9</accession>
<protein>
    <submittedName>
        <fullName evidence="3">SCP domain-containing protein</fullName>
    </submittedName>
</protein>